<dbReference type="AlphaFoldDB" id="C1DE85"/>
<dbReference type="KEGG" id="avn:Avin_40580"/>
<name>C1DE85_AZOVD</name>
<sequence>MTTYTGHRVEDHEDFILEQLLPLIVDHAGASDTPTEVVTFAALLTLATILQAKGLDRDVLVCSIDAARLQPHEIHDEPEGLQ</sequence>
<dbReference type="OrthoDB" id="7010027at2"/>
<gene>
    <name evidence="1" type="ordered locus">Avin_40580</name>
</gene>
<reference evidence="1 2" key="1">
    <citation type="journal article" date="2009" name="J. Bacteriol.">
        <title>Genome sequence of Azotobacter vinelandii, an obligate aerobe specialized to support diverse anaerobic metabolic processes.</title>
        <authorList>
            <person name="Setubal J.C."/>
            <person name="dos Santos P."/>
            <person name="Goldman B.S."/>
            <person name="Ertesvag H."/>
            <person name="Espin G."/>
            <person name="Rubio L.M."/>
            <person name="Valla S."/>
            <person name="Almeida N.F."/>
            <person name="Balasubramanian D."/>
            <person name="Cromes L."/>
            <person name="Curatti L."/>
            <person name="Du Z."/>
            <person name="Godsy E."/>
            <person name="Goodner B."/>
            <person name="Hellner-Burris K."/>
            <person name="Hernandez J.A."/>
            <person name="Houmiel K."/>
            <person name="Imperial J."/>
            <person name="Kennedy C."/>
            <person name="Larson T.J."/>
            <person name="Latreille P."/>
            <person name="Ligon L.S."/>
            <person name="Lu J."/>
            <person name="Maerk M."/>
            <person name="Miller N.M."/>
            <person name="Norton S."/>
            <person name="O'Carroll I.P."/>
            <person name="Paulsen I."/>
            <person name="Raulfs E.C."/>
            <person name="Roemer R."/>
            <person name="Rosser J."/>
            <person name="Segura D."/>
            <person name="Slater S."/>
            <person name="Stricklin S.L."/>
            <person name="Studholme D.J."/>
            <person name="Sun J."/>
            <person name="Viana C.J."/>
            <person name="Wallin E."/>
            <person name="Wang B."/>
            <person name="Wheeler C."/>
            <person name="Zhu H."/>
            <person name="Dean D.R."/>
            <person name="Dixon R."/>
            <person name="Wood D."/>
        </authorList>
    </citation>
    <scope>NUCLEOTIDE SEQUENCE [LARGE SCALE GENOMIC DNA]</scope>
    <source>
        <strain evidence="2">DJ / ATCC BAA-1303</strain>
    </source>
</reference>
<dbReference type="STRING" id="322710.Avin_40580"/>
<keyword evidence="2" id="KW-1185">Reference proteome</keyword>
<dbReference type="eggNOG" id="ENOG502ZV0G">
    <property type="taxonomic scope" value="Bacteria"/>
</dbReference>
<organism evidence="1 2">
    <name type="scientific">Azotobacter vinelandii (strain DJ / ATCC BAA-1303)</name>
    <dbReference type="NCBI Taxonomy" id="322710"/>
    <lineage>
        <taxon>Bacteria</taxon>
        <taxon>Pseudomonadati</taxon>
        <taxon>Pseudomonadota</taxon>
        <taxon>Gammaproteobacteria</taxon>
        <taxon>Pseudomonadales</taxon>
        <taxon>Pseudomonadaceae</taxon>
        <taxon>Azotobacter</taxon>
    </lineage>
</organism>
<dbReference type="RefSeq" id="WP_012702566.1">
    <property type="nucleotide sequence ID" value="NC_012560.1"/>
</dbReference>
<protein>
    <submittedName>
        <fullName evidence="1">Uncharacterized protein</fullName>
    </submittedName>
</protein>
<dbReference type="EnsemblBacteria" id="ACO80193">
    <property type="protein sequence ID" value="ACO80193"/>
    <property type="gene ID" value="Avin_40580"/>
</dbReference>
<proteinExistence type="predicted"/>
<evidence type="ECO:0000313" key="2">
    <source>
        <dbReference type="Proteomes" id="UP000002424"/>
    </source>
</evidence>
<dbReference type="EMBL" id="CP001157">
    <property type="protein sequence ID" value="ACO80193.1"/>
    <property type="molecule type" value="Genomic_DNA"/>
</dbReference>
<dbReference type="GeneID" id="88187001"/>
<dbReference type="Proteomes" id="UP000002424">
    <property type="component" value="Chromosome"/>
</dbReference>
<evidence type="ECO:0000313" key="1">
    <source>
        <dbReference type="EMBL" id="ACO80193.1"/>
    </source>
</evidence>
<dbReference type="HOGENOM" id="CLU_183781_0_0_6"/>
<accession>C1DE85</accession>